<feature type="compositionally biased region" description="Polar residues" evidence="2">
    <location>
        <begin position="657"/>
        <end position="667"/>
    </location>
</feature>
<dbReference type="AlphaFoldDB" id="A0A6P6RU23"/>
<feature type="compositionally biased region" description="Basic and acidic residues" evidence="2">
    <location>
        <begin position="332"/>
        <end position="344"/>
    </location>
</feature>
<feature type="compositionally biased region" description="Basic and acidic residues" evidence="2">
    <location>
        <begin position="52"/>
        <end position="62"/>
    </location>
</feature>
<feature type="compositionally biased region" description="Basic and acidic residues" evidence="2">
    <location>
        <begin position="623"/>
        <end position="636"/>
    </location>
</feature>
<protein>
    <submittedName>
        <fullName evidence="4">Triadin</fullName>
    </submittedName>
</protein>
<organism evidence="3 4">
    <name type="scientific">Cyclospora cayetanensis</name>
    <dbReference type="NCBI Taxonomy" id="88456"/>
    <lineage>
        <taxon>Eukaryota</taxon>
        <taxon>Sar</taxon>
        <taxon>Alveolata</taxon>
        <taxon>Apicomplexa</taxon>
        <taxon>Conoidasida</taxon>
        <taxon>Coccidia</taxon>
        <taxon>Eucoccidiorida</taxon>
        <taxon>Eimeriorina</taxon>
        <taxon>Eimeriidae</taxon>
        <taxon>Cyclospora</taxon>
    </lineage>
</organism>
<dbReference type="OrthoDB" id="10264538at2759"/>
<feature type="compositionally biased region" description="Polar residues" evidence="2">
    <location>
        <begin position="608"/>
        <end position="620"/>
    </location>
</feature>
<feature type="compositionally biased region" description="Polar residues" evidence="2">
    <location>
        <begin position="203"/>
        <end position="221"/>
    </location>
</feature>
<reference evidence="4" key="1">
    <citation type="submission" date="2025-08" db="UniProtKB">
        <authorList>
            <consortium name="RefSeq"/>
        </authorList>
    </citation>
    <scope>IDENTIFICATION</scope>
</reference>
<feature type="region of interest" description="Disordered" evidence="2">
    <location>
        <begin position="52"/>
        <end position="73"/>
    </location>
</feature>
<feature type="region of interest" description="Disordered" evidence="2">
    <location>
        <begin position="96"/>
        <end position="117"/>
    </location>
</feature>
<name>A0A6P6RU23_9EIME</name>
<feature type="compositionally biased region" description="Polar residues" evidence="2">
    <location>
        <begin position="229"/>
        <end position="246"/>
    </location>
</feature>
<feature type="compositionally biased region" description="Basic and acidic residues" evidence="2">
    <location>
        <begin position="276"/>
        <end position="293"/>
    </location>
</feature>
<evidence type="ECO:0000256" key="2">
    <source>
        <dbReference type="SAM" id="MobiDB-lite"/>
    </source>
</evidence>
<keyword evidence="3" id="KW-1185">Reference proteome</keyword>
<feature type="region of interest" description="Disordered" evidence="2">
    <location>
        <begin position="186"/>
        <end position="344"/>
    </location>
</feature>
<accession>A0A6P6RU23</accession>
<feature type="coiled-coil region" evidence="1">
    <location>
        <begin position="385"/>
        <end position="426"/>
    </location>
</feature>
<dbReference type="Proteomes" id="UP000515125">
    <property type="component" value="Unplaced"/>
</dbReference>
<dbReference type="RefSeq" id="XP_026190615.1">
    <property type="nucleotide sequence ID" value="XM_026334830.1"/>
</dbReference>
<feature type="compositionally biased region" description="Polar residues" evidence="2">
    <location>
        <begin position="755"/>
        <end position="770"/>
    </location>
</feature>
<evidence type="ECO:0000256" key="1">
    <source>
        <dbReference type="SAM" id="Coils"/>
    </source>
</evidence>
<dbReference type="GeneID" id="34623520"/>
<keyword evidence="1" id="KW-0175">Coiled coil</keyword>
<sequence length="788" mass="86435">MYSASGVGITDGLASISHLDILYCAVSVDTQYVALGERRGPGVMPTEAEPIHRERGSPESHHSITPVGSLPLPGTTLGEPTIETFELLSALSSSLDSETSPSMGLRKDSGTADAPGDDIECLRKELAELKRERQVLQSKMEEAQRKAADAEEQLCRLPSKVRKALKSSKTTEFSESLFDSIVPEREVSKEEARQASGIAARSTGPSRQATRTVAPSKSTSMPRAKSKRFTQSFADPTPFMQLSQEEAPTEMAKEEAPEADEGPPLRARALPPKDGGQQDEKKSEVSRVSGREEEQAEVETEAPAPRSESFPAEPEPKHETEVQAAAAAAAEEESKRLSRPPSRERSLRWLRKRLSHTASLNEEPEQRSQPLLASNILSSKDCVKCDALSQEKKTLQVQLERAKSRCGHLEAEAQEALEKRRALIEKTCGTEDRATDGPTPGQVRVSNERGKCIQIYDIRKGIMYALAEGETCSERKGAEVADGNRKAQRARIFYYGRRKGLEMRIAALVDKVHELETSESIPGVSLAGLPHVFVKYRENIDKPEDDASSARQTVLVPAYFFDEEALVRAREKAEGNRRRLSVAKPAQLFDEAAAERTVARKSAAAASSGEQSRAVPSNLFNEEPMRKAKKKAENLRTEQTTALPASLSKEPSEISHKSTVVVPSNSCGERESENPLQQQATSRQSSLFSRPLLDSCPRQTQEERPQAELTVGPSVEDAGHAFRRTAPVEIPESDSEDIFPEAPQIEGTRVRPLSRSASTQMQDNWTSSLKGGTLPSKNRPASPLMCRE</sequence>
<proteinExistence type="predicted"/>
<evidence type="ECO:0000313" key="3">
    <source>
        <dbReference type="Proteomes" id="UP000515125"/>
    </source>
</evidence>
<feature type="coiled-coil region" evidence="1">
    <location>
        <begin position="119"/>
        <end position="153"/>
    </location>
</feature>
<gene>
    <name evidence="4" type="primary">LOC34623520</name>
</gene>
<feature type="compositionally biased region" description="Polar residues" evidence="2">
    <location>
        <begin position="674"/>
        <end position="688"/>
    </location>
</feature>
<evidence type="ECO:0000313" key="4">
    <source>
        <dbReference type="RefSeq" id="XP_026190615.1"/>
    </source>
</evidence>
<feature type="region of interest" description="Disordered" evidence="2">
    <location>
        <begin position="602"/>
        <end position="788"/>
    </location>
</feature>